<gene>
    <name evidence="1" type="ORF">S03H2_52297</name>
</gene>
<reference evidence="1" key="1">
    <citation type="journal article" date="2014" name="Front. Microbiol.">
        <title>High frequency of phylogenetically diverse reductive dehalogenase-homologous genes in deep subseafloor sedimentary metagenomes.</title>
        <authorList>
            <person name="Kawai M."/>
            <person name="Futagami T."/>
            <person name="Toyoda A."/>
            <person name="Takaki Y."/>
            <person name="Nishi S."/>
            <person name="Hori S."/>
            <person name="Arai W."/>
            <person name="Tsubouchi T."/>
            <person name="Morono Y."/>
            <person name="Uchiyama I."/>
            <person name="Ito T."/>
            <person name="Fujiyama A."/>
            <person name="Inagaki F."/>
            <person name="Takami H."/>
        </authorList>
    </citation>
    <scope>NUCLEOTIDE SEQUENCE</scope>
    <source>
        <strain evidence="1">Expedition CK06-06</strain>
    </source>
</reference>
<accession>X1J541</accession>
<sequence length="51" mass="5953">MKERIIRLELTDLEDILKEKGSIKEEESLNDAHIEPGELVLRVLYEDEKAT</sequence>
<protein>
    <submittedName>
        <fullName evidence="1">Uncharacterized protein</fullName>
    </submittedName>
</protein>
<dbReference type="EMBL" id="BARU01033220">
    <property type="protein sequence ID" value="GAH64893.1"/>
    <property type="molecule type" value="Genomic_DNA"/>
</dbReference>
<comment type="caution">
    <text evidence="1">The sequence shown here is derived from an EMBL/GenBank/DDBJ whole genome shotgun (WGS) entry which is preliminary data.</text>
</comment>
<dbReference type="AlphaFoldDB" id="X1J541"/>
<name>X1J541_9ZZZZ</name>
<evidence type="ECO:0000313" key="1">
    <source>
        <dbReference type="EMBL" id="GAH64893.1"/>
    </source>
</evidence>
<proteinExistence type="predicted"/>
<organism evidence="1">
    <name type="scientific">marine sediment metagenome</name>
    <dbReference type="NCBI Taxonomy" id="412755"/>
    <lineage>
        <taxon>unclassified sequences</taxon>
        <taxon>metagenomes</taxon>
        <taxon>ecological metagenomes</taxon>
    </lineage>
</organism>